<evidence type="ECO:0000256" key="5">
    <source>
        <dbReference type="ARBA" id="ARBA00023163"/>
    </source>
</evidence>
<dbReference type="InterPro" id="IPR039425">
    <property type="entry name" value="RNA_pol_sigma-70-like"/>
</dbReference>
<proteinExistence type="inferred from homology"/>
<dbReference type="InterPro" id="IPR013324">
    <property type="entry name" value="RNA_pol_sigma_r3/r4-like"/>
</dbReference>
<gene>
    <name evidence="9" type="ORF">E1202_14950</name>
</gene>
<reference evidence="9 10" key="1">
    <citation type="submission" date="2019-03" db="EMBL/GenBank/DDBJ databases">
        <title>Draft genome sequences of novel Actinobacteria.</title>
        <authorList>
            <person name="Sahin N."/>
            <person name="Ay H."/>
            <person name="Saygin H."/>
        </authorList>
    </citation>
    <scope>NUCLEOTIDE SEQUENCE [LARGE SCALE GENOMIC DNA]</scope>
    <source>
        <strain evidence="9 10">5K548</strain>
    </source>
</reference>
<dbReference type="PANTHER" id="PTHR43133:SF8">
    <property type="entry name" value="RNA POLYMERASE SIGMA FACTOR HI_1459-RELATED"/>
    <property type="match status" value="1"/>
</dbReference>
<dbReference type="PANTHER" id="PTHR43133">
    <property type="entry name" value="RNA POLYMERASE ECF-TYPE SIGMA FACTO"/>
    <property type="match status" value="1"/>
</dbReference>
<feature type="compositionally biased region" description="Pro residues" evidence="6">
    <location>
        <begin position="320"/>
        <end position="388"/>
    </location>
</feature>
<dbReference type="InterPro" id="IPR041916">
    <property type="entry name" value="Anti_sigma_zinc_sf"/>
</dbReference>
<dbReference type="InterPro" id="IPR007627">
    <property type="entry name" value="RNA_pol_sigma70_r2"/>
</dbReference>
<dbReference type="Proteomes" id="UP000294723">
    <property type="component" value="Unassembled WGS sequence"/>
</dbReference>
<dbReference type="InterPro" id="IPR013325">
    <property type="entry name" value="RNA_pol_sigma_r2"/>
</dbReference>
<feature type="domain" description="Putative zinc-finger" evidence="8">
    <location>
        <begin position="202"/>
        <end position="235"/>
    </location>
</feature>
<name>A0A4R5BV35_9PSEU</name>
<evidence type="ECO:0000256" key="3">
    <source>
        <dbReference type="ARBA" id="ARBA00023082"/>
    </source>
</evidence>
<feature type="region of interest" description="Disordered" evidence="6">
    <location>
        <begin position="316"/>
        <end position="392"/>
    </location>
</feature>
<evidence type="ECO:0000313" key="10">
    <source>
        <dbReference type="Proteomes" id="UP000294723"/>
    </source>
</evidence>
<dbReference type="EMBL" id="SMLA01000019">
    <property type="protein sequence ID" value="TDD88084.1"/>
    <property type="molecule type" value="Genomic_DNA"/>
</dbReference>
<dbReference type="GO" id="GO:0016987">
    <property type="term" value="F:sigma factor activity"/>
    <property type="evidence" value="ECO:0007669"/>
    <property type="project" value="UniProtKB-KW"/>
</dbReference>
<evidence type="ECO:0000259" key="7">
    <source>
        <dbReference type="Pfam" id="PF04542"/>
    </source>
</evidence>
<evidence type="ECO:0000256" key="6">
    <source>
        <dbReference type="SAM" id="MobiDB-lite"/>
    </source>
</evidence>
<organism evidence="9 10">
    <name type="scientific">Saccharopolyspora karakumensis</name>
    <dbReference type="NCBI Taxonomy" id="2530386"/>
    <lineage>
        <taxon>Bacteria</taxon>
        <taxon>Bacillati</taxon>
        <taxon>Actinomycetota</taxon>
        <taxon>Actinomycetes</taxon>
        <taxon>Pseudonocardiales</taxon>
        <taxon>Pseudonocardiaceae</taxon>
        <taxon>Saccharopolyspora</taxon>
    </lineage>
</organism>
<evidence type="ECO:0000256" key="1">
    <source>
        <dbReference type="ARBA" id="ARBA00010641"/>
    </source>
</evidence>
<evidence type="ECO:0000256" key="4">
    <source>
        <dbReference type="ARBA" id="ARBA00023125"/>
    </source>
</evidence>
<dbReference type="GO" id="GO:0003677">
    <property type="term" value="F:DNA binding"/>
    <property type="evidence" value="ECO:0007669"/>
    <property type="project" value="UniProtKB-KW"/>
</dbReference>
<keyword evidence="4" id="KW-0238">DNA-binding</keyword>
<dbReference type="Gene3D" id="1.10.10.10">
    <property type="entry name" value="Winged helix-like DNA-binding domain superfamily/Winged helix DNA-binding domain"/>
    <property type="match status" value="1"/>
</dbReference>
<dbReference type="AlphaFoldDB" id="A0A4R5BV35"/>
<accession>A0A4R5BV35</accession>
<comment type="similarity">
    <text evidence="1">Belongs to the sigma-70 factor family. ECF subfamily.</text>
</comment>
<keyword evidence="2" id="KW-0805">Transcription regulation</keyword>
<dbReference type="SUPFAM" id="SSF88946">
    <property type="entry name" value="Sigma2 domain of RNA polymerase sigma factors"/>
    <property type="match status" value="1"/>
</dbReference>
<protein>
    <submittedName>
        <fullName evidence="9">Sigma-70 family RNA polymerase sigma factor</fullName>
    </submittedName>
</protein>
<keyword evidence="3" id="KW-0731">Sigma factor</keyword>
<comment type="caution">
    <text evidence="9">The sequence shown here is derived from an EMBL/GenBank/DDBJ whole genome shotgun (WGS) entry which is preliminary data.</text>
</comment>
<evidence type="ECO:0000313" key="9">
    <source>
        <dbReference type="EMBL" id="TDD88084.1"/>
    </source>
</evidence>
<dbReference type="RefSeq" id="WP_132683669.1">
    <property type="nucleotide sequence ID" value="NZ_SMLA01000019.1"/>
</dbReference>
<dbReference type="GO" id="GO:0006352">
    <property type="term" value="P:DNA-templated transcription initiation"/>
    <property type="evidence" value="ECO:0007669"/>
    <property type="project" value="InterPro"/>
</dbReference>
<evidence type="ECO:0000259" key="8">
    <source>
        <dbReference type="Pfam" id="PF13490"/>
    </source>
</evidence>
<dbReference type="Pfam" id="PF04542">
    <property type="entry name" value="Sigma70_r2"/>
    <property type="match status" value="1"/>
</dbReference>
<dbReference type="Gene3D" id="1.10.1740.10">
    <property type="match status" value="1"/>
</dbReference>
<sequence>MAALPTEAGSLERSDGELIEAVREGDTGAYGSLYERHVAAAHSMARQVTKSAAEADDVVSEAFAKVLDLLRDQRGPTSAFRAYLLTAVRHAAYDRTRKQQRLQYAEDLATVPGIDISEPFQDTAVEGEDRSLVAAAFAKLPERWQMVLWHVEIEGESPAKVAPLLGMTPNGVSALAYRAREGLKQAFLQVHLGNLDAEQERCRENVERLGAWTRGGLAKRETSRVEAHLDDCDRCSALAAELVEINGALRVFIAPLVIGSATAAGYLTAVGAGSGGVVGGVVNAVGGPRRAAVSGAALAAALAVLGLAMAANEDEIPPVASAPPQPPSAPQQPQPQSPSAPPAPPAAPAVPAPPGSAPVPGRPAPPPGAQQPNPLPPLPIPAPSPSPEPVADGAVHAGVELLGLGVDADPHLLIDHNGIDAGAVVTVEQTFPPDRLIAVDDLTGALDILGNPVIER</sequence>
<dbReference type="InterPro" id="IPR036388">
    <property type="entry name" value="WH-like_DNA-bd_sf"/>
</dbReference>
<dbReference type="Pfam" id="PF13490">
    <property type="entry name" value="zf-HC2"/>
    <property type="match status" value="1"/>
</dbReference>
<dbReference type="NCBIfam" id="TIGR02937">
    <property type="entry name" value="sigma70-ECF"/>
    <property type="match status" value="1"/>
</dbReference>
<evidence type="ECO:0000256" key="2">
    <source>
        <dbReference type="ARBA" id="ARBA00023015"/>
    </source>
</evidence>
<feature type="domain" description="RNA polymerase sigma-70 region 2" evidence="7">
    <location>
        <begin position="33"/>
        <end position="101"/>
    </location>
</feature>
<dbReference type="Gene3D" id="1.10.10.1320">
    <property type="entry name" value="Anti-sigma factor, zinc-finger domain"/>
    <property type="match status" value="1"/>
</dbReference>
<dbReference type="InterPro" id="IPR014284">
    <property type="entry name" value="RNA_pol_sigma-70_dom"/>
</dbReference>
<dbReference type="PRINTS" id="PR01217">
    <property type="entry name" value="PRICHEXTENSN"/>
</dbReference>
<keyword evidence="10" id="KW-1185">Reference proteome</keyword>
<dbReference type="InterPro" id="IPR027383">
    <property type="entry name" value="Znf_put"/>
</dbReference>
<dbReference type="SUPFAM" id="SSF88659">
    <property type="entry name" value="Sigma3 and sigma4 domains of RNA polymerase sigma factors"/>
    <property type="match status" value="1"/>
</dbReference>
<keyword evidence="5" id="KW-0804">Transcription</keyword>